<dbReference type="GO" id="GO:0032040">
    <property type="term" value="C:small-subunit processome"/>
    <property type="evidence" value="ECO:0007669"/>
    <property type="project" value="InterPro"/>
</dbReference>
<proteinExistence type="inferred from homology"/>
<evidence type="ECO:0000256" key="4">
    <source>
        <dbReference type="ARBA" id="ARBA00022552"/>
    </source>
</evidence>
<evidence type="ECO:0000256" key="6">
    <source>
        <dbReference type="ARBA" id="ARBA00024695"/>
    </source>
</evidence>
<reference evidence="8 9" key="1">
    <citation type="submission" date="2022-09" db="EMBL/GenBank/DDBJ databases">
        <authorList>
            <person name="Palmer J.M."/>
        </authorList>
    </citation>
    <scope>NUCLEOTIDE SEQUENCE [LARGE SCALE GENOMIC DNA]</scope>
    <source>
        <strain evidence="8 9">DSM 7382</strain>
    </source>
</reference>
<comment type="subcellular location">
    <subcellularLocation>
        <location evidence="1">Nucleus</location>
        <location evidence="1">Nucleolus</location>
    </subcellularLocation>
</comment>
<dbReference type="EMBL" id="JASBNA010000055">
    <property type="protein sequence ID" value="KAK7679776.1"/>
    <property type="molecule type" value="Genomic_DNA"/>
</dbReference>
<evidence type="ECO:0000313" key="8">
    <source>
        <dbReference type="EMBL" id="KAK7679776.1"/>
    </source>
</evidence>
<gene>
    <name evidence="8" type="ORF">QCA50_017098</name>
</gene>
<keyword evidence="5" id="KW-0539">Nucleus</keyword>
<protein>
    <submittedName>
        <fullName evidence="8">Uncharacterized protein</fullName>
    </submittedName>
</protein>
<evidence type="ECO:0000256" key="1">
    <source>
        <dbReference type="ARBA" id="ARBA00004604"/>
    </source>
</evidence>
<feature type="region of interest" description="Disordered" evidence="7">
    <location>
        <begin position="93"/>
        <end position="113"/>
    </location>
</feature>
<comment type="similarity">
    <text evidence="2">Belongs to the NOP14 family.</text>
</comment>
<feature type="region of interest" description="Disordered" evidence="7">
    <location>
        <begin position="12"/>
        <end position="44"/>
    </location>
</feature>
<name>A0AAW0FGS3_9APHY</name>
<sequence length="179" mass="20233">MAGSQLKQLKEALKNNGLVGQTNVKRKNKKSKTPHETRRANDDSKKILNGIRSQFNQFDSRINRNKHDFSIIQGAQSSFKSKSNVEKNLKLEYEASKKQKGRTGGMRDRRFGENDKNMSAEEKMLARFTKERQSGSKKNVFSLGSDDDYSDDDDDAGFTLTHSGKTLNFDDEEGLGGYI</sequence>
<dbReference type="AlphaFoldDB" id="A0AAW0FGS3"/>
<evidence type="ECO:0000256" key="3">
    <source>
        <dbReference type="ARBA" id="ARBA00022517"/>
    </source>
</evidence>
<keyword evidence="3" id="KW-0690">Ribosome biogenesis</keyword>
<feature type="compositionally biased region" description="Basic and acidic residues" evidence="7">
    <location>
        <begin position="33"/>
        <end position="44"/>
    </location>
</feature>
<dbReference type="PANTHER" id="PTHR23183:SF0">
    <property type="entry name" value="NUCLEOLAR PROTEIN 14"/>
    <property type="match status" value="1"/>
</dbReference>
<keyword evidence="9" id="KW-1185">Reference proteome</keyword>
<dbReference type="GO" id="GO:0030692">
    <property type="term" value="C:Noc4p-Nop14p complex"/>
    <property type="evidence" value="ECO:0007669"/>
    <property type="project" value="TreeGrafter"/>
</dbReference>
<comment type="caution">
    <text evidence="8">The sequence shown here is derived from an EMBL/GenBank/DDBJ whole genome shotgun (WGS) entry which is preliminary data.</text>
</comment>
<evidence type="ECO:0000313" key="9">
    <source>
        <dbReference type="Proteomes" id="UP001385951"/>
    </source>
</evidence>
<organism evidence="8 9">
    <name type="scientific">Cerrena zonata</name>
    <dbReference type="NCBI Taxonomy" id="2478898"/>
    <lineage>
        <taxon>Eukaryota</taxon>
        <taxon>Fungi</taxon>
        <taxon>Dikarya</taxon>
        <taxon>Basidiomycota</taxon>
        <taxon>Agaricomycotina</taxon>
        <taxon>Agaricomycetes</taxon>
        <taxon>Polyporales</taxon>
        <taxon>Cerrenaceae</taxon>
        <taxon>Cerrena</taxon>
    </lineage>
</organism>
<accession>A0AAW0FGS3</accession>
<dbReference type="GO" id="GO:0030490">
    <property type="term" value="P:maturation of SSU-rRNA"/>
    <property type="evidence" value="ECO:0007669"/>
    <property type="project" value="TreeGrafter"/>
</dbReference>
<evidence type="ECO:0000256" key="5">
    <source>
        <dbReference type="ARBA" id="ARBA00023242"/>
    </source>
</evidence>
<dbReference type="Proteomes" id="UP001385951">
    <property type="component" value="Unassembled WGS sequence"/>
</dbReference>
<dbReference type="InterPro" id="IPR007276">
    <property type="entry name" value="Nop14"/>
</dbReference>
<evidence type="ECO:0000256" key="7">
    <source>
        <dbReference type="SAM" id="MobiDB-lite"/>
    </source>
</evidence>
<comment type="function">
    <text evidence="6">Involved in nucleolar processing of pre-18S ribosomal RNA. Has a role in the nuclear export of 40S pre-ribosomal subunit to the cytoplasm.</text>
</comment>
<evidence type="ECO:0000256" key="2">
    <source>
        <dbReference type="ARBA" id="ARBA00007466"/>
    </source>
</evidence>
<dbReference type="Pfam" id="PF04147">
    <property type="entry name" value="Nop14"/>
    <property type="match status" value="1"/>
</dbReference>
<keyword evidence="4" id="KW-0698">rRNA processing</keyword>
<dbReference type="PANTHER" id="PTHR23183">
    <property type="entry name" value="NOP14"/>
    <property type="match status" value="1"/>
</dbReference>